<dbReference type="InterPro" id="IPR052177">
    <property type="entry name" value="Divisome_Glycosyl_Hydrolase"/>
</dbReference>
<dbReference type="Proteomes" id="UP000823865">
    <property type="component" value="Unassembled WGS sequence"/>
</dbReference>
<evidence type="ECO:0000256" key="1">
    <source>
        <dbReference type="ARBA" id="ARBA00022729"/>
    </source>
</evidence>
<gene>
    <name evidence="4" type="ORF">H9789_06090</name>
</gene>
<evidence type="ECO:0000313" key="4">
    <source>
        <dbReference type="EMBL" id="MBU3853378.1"/>
    </source>
</evidence>
<dbReference type="InterPro" id="IPR013783">
    <property type="entry name" value="Ig-like_fold"/>
</dbReference>
<evidence type="ECO:0000313" key="5">
    <source>
        <dbReference type="Proteomes" id="UP000823865"/>
    </source>
</evidence>
<evidence type="ECO:0000259" key="3">
    <source>
        <dbReference type="Pfam" id="PF02638"/>
    </source>
</evidence>
<sequence>MKIRTIYSLFLALLCVLPAKAANYVGPTDSPKRESRAVWLTTLSGLDWPKTKATDEASRRKQQQELYDILDSLKKIRINTVLLQTRVRGTVIYPSAIEPWDGSMSGTVGRDPGYDPLAFAIEACHERGMELHAWMVTMPCFKTSAAKALGSKSVLKKHPSLCKRHNDTWYLDPGMPGTADYLSSLCEEIVRNYDVDGIHFDYIRYPENARSFPDQATYRKYGKGKDKAIWRRDNITRCVEQMYRTVKTLKPWVKVSSSPIGKYRDLTRFSSYGWNAYDAVYQDAQKWMKEGIHDMLFPMMYFQGNHFYPFAADWKEDSGGKPVVPGLGIYFLSEREKNWDLEVIERELQFIRKEEIPGQAYFRAQFLLDNVKGLYDYLKTFYYPYPALTPVCNSCDSVAPSAPGNPKISMSQYHAALSWNRSYDAVNGHDVRYNVYASRTYPVDVTQARNLIRTAMRDTVFEFNPMYVGLYGYHFAVTATDRSGNESVVAAPQEILEQQERAALCPHGQVTLDEDGTTLRLPESNAEFFIIQDMQGRLIRTEPYQRQYDTDGLKKGVYQVRTLEKKGYSRTLGEFIK</sequence>
<dbReference type="Gene3D" id="2.60.40.10">
    <property type="entry name" value="Immunoglobulins"/>
    <property type="match status" value="1"/>
</dbReference>
<evidence type="ECO:0000256" key="2">
    <source>
        <dbReference type="SAM" id="SignalP"/>
    </source>
</evidence>
<comment type="caution">
    <text evidence="4">The sequence shown here is derived from an EMBL/GenBank/DDBJ whole genome shotgun (WGS) entry which is preliminary data.</text>
</comment>
<protein>
    <submittedName>
        <fullName evidence="4">Family 10 glycosylhydrolase</fullName>
    </submittedName>
</protein>
<keyword evidence="1 2" id="KW-0732">Signal</keyword>
<dbReference type="InterPro" id="IPR003790">
    <property type="entry name" value="GHL10"/>
</dbReference>
<dbReference type="EMBL" id="JAHLFU010000128">
    <property type="protein sequence ID" value="MBU3853378.1"/>
    <property type="molecule type" value="Genomic_DNA"/>
</dbReference>
<dbReference type="SUPFAM" id="SSF51445">
    <property type="entry name" value="(Trans)glycosidases"/>
    <property type="match status" value="1"/>
</dbReference>
<proteinExistence type="predicted"/>
<dbReference type="PANTHER" id="PTHR43405">
    <property type="entry name" value="GLYCOSYL HYDROLASE DIGH"/>
    <property type="match status" value="1"/>
</dbReference>
<dbReference type="Gene3D" id="3.20.20.80">
    <property type="entry name" value="Glycosidases"/>
    <property type="match status" value="1"/>
</dbReference>
<reference evidence="4" key="2">
    <citation type="submission" date="2021-04" db="EMBL/GenBank/DDBJ databases">
        <authorList>
            <person name="Gilroy R."/>
        </authorList>
    </citation>
    <scope>NUCLEOTIDE SEQUENCE</scope>
    <source>
        <strain evidence="4">G3-2149</strain>
    </source>
</reference>
<feature type="domain" description="Glycosyl hydrolase-like 10" evidence="3">
    <location>
        <begin position="36"/>
        <end position="304"/>
    </location>
</feature>
<dbReference type="Pfam" id="PF02638">
    <property type="entry name" value="GHL10"/>
    <property type="match status" value="1"/>
</dbReference>
<dbReference type="PANTHER" id="PTHR43405:SF1">
    <property type="entry name" value="GLYCOSYL HYDROLASE DIGH"/>
    <property type="match status" value="1"/>
</dbReference>
<feature type="signal peptide" evidence="2">
    <location>
        <begin position="1"/>
        <end position="21"/>
    </location>
</feature>
<reference evidence="4" key="1">
    <citation type="journal article" date="2021" name="PeerJ">
        <title>Extensive microbial diversity within the chicken gut microbiome revealed by metagenomics and culture.</title>
        <authorList>
            <person name="Gilroy R."/>
            <person name="Ravi A."/>
            <person name="Getino M."/>
            <person name="Pursley I."/>
            <person name="Horton D.L."/>
            <person name="Alikhan N.F."/>
            <person name="Baker D."/>
            <person name="Gharbi K."/>
            <person name="Hall N."/>
            <person name="Watson M."/>
            <person name="Adriaenssens E.M."/>
            <person name="Foster-Nyarko E."/>
            <person name="Jarju S."/>
            <person name="Secka A."/>
            <person name="Antonio M."/>
            <person name="Oren A."/>
            <person name="Chaudhuri R.R."/>
            <person name="La Ragione R."/>
            <person name="Hildebrand F."/>
            <person name="Pallen M.J."/>
        </authorList>
    </citation>
    <scope>NUCLEOTIDE SEQUENCE</scope>
    <source>
        <strain evidence="4">G3-2149</strain>
    </source>
</reference>
<dbReference type="AlphaFoldDB" id="A0A9E2L7W6"/>
<organism evidence="4 5">
    <name type="scientific">Candidatus Paraprevotella stercoravium</name>
    <dbReference type="NCBI Taxonomy" id="2838725"/>
    <lineage>
        <taxon>Bacteria</taxon>
        <taxon>Pseudomonadati</taxon>
        <taxon>Bacteroidota</taxon>
        <taxon>Bacteroidia</taxon>
        <taxon>Bacteroidales</taxon>
        <taxon>Prevotellaceae</taxon>
        <taxon>Paraprevotella</taxon>
    </lineage>
</organism>
<dbReference type="InterPro" id="IPR017853">
    <property type="entry name" value="GH"/>
</dbReference>
<feature type="chain" id="PRO_5038586676" evidence="2">
    <location>
        <begin position="22"/>
        <end position="577"/>
    </location>
</feature>
<accession>A0A9E2L7W6</accession>
<name>A0A9E2L7W6_9BACT</name>